<dbReference type="SMART" id="SM01230">
    <property type="entry name" value="Gln-synt_C"/>
    <property type="match status" value="1"/>
</dbReference>
<dbReference type="PROSITE" id="PS51987">
    <property type="entry name" value="GS_CATALYTIC"/>
    <property type="match status" value="1"/>
</dbReference>
<dbReference type="PROSITE" id="PS00180">
    <property type="entry name" value="GLNA_1"/>
    <property type="match status" value="1"/>
</dbReference>
<evidence type="ECO:0000256" key="10">
    <source>
        <dbReference type="RuleBase" id="RU000384"/>
    </source>
</evidence>
<dbReference type="GO" id="GO:0005737">
    <property type="term" value="C:cytoplasm"/>
    <property type="evidence" value="ECO:0007669"/>
    <property type="project" value="UniProtKB-SubCell"/>
</dbReference>
<proteinExistence type="inferred from homology"/>
<dbReference type="SUPFAM" id="SSF54368">
    <property type="entry name" value="Glutamine synthetase, N-terminal domain"/>
    <property type="match status" value="1"/>
</dbReference>
<dbReference type="RefSeq" id="XP_066911390.1">
    <property type="nucleotide sequence ID" value="XM_067055289.1"/>
</dbReference>
<evidence type="ECO:0000259" key="12">
    <source>
        <dbReference type="PROSITE" id="PS51986"/>
    </source>
</evidence>
<name>A0A7M5X0D6_9CNID</name>
<dbReference type="Pfam" id="PF03951">
    <property type="entry name" value="Gln-synt_N"/>
    <property type="match status" value="1"/>
</dbReference>
<dbReference type="PROSITE" id="PS00181">
    <property type="entry name" value="GLNA_ATP"/>
    <property type="match status" value="1"/>
</dbReference>
<evidence type="ECO:0000256" key="4">
    <source>
        <dbReference type="ARBA" id="ARBA00022490"/>
    </source>
</evidence>
<comment type="similarity">
    <text evidence="2 9 10">Belongs to the glutamine synthetase family.</text>
</comment>
<comment type="subcellular location">
    <subcellularLocation>
        <location evidence="1">Cytoplasm</location>
    </subcellularLocation>
</comment>
<dbReference type="InterPro" id="IPR008146">
    <property type="entry name" value="Gln_synth_cat_dom"/>
</dbReference>
<dbReference type="OrthoDB" id="1936100at2759"/>
<evidence type="ECO:0000313" key="14">
    <source>
        <dbReference type="EnsemblMetazoa" id="CLYHEMP015563.1"/>
    </source>
</evidence>
<evidence type="ECO:0000256" key="5">
    <source>
        <dbReference type="ARBA" id="ARBA00022598"/>
    </source>
</evidence>
<accession>A0A7M5X0D6</accession>
<evidence type="ECO:0000256" key="6">
    <source>
        <dbReference type="ARBA" id="ARBA00022741"/>
    </source>
</evidence>
<dbReference type="PROSITE" id="PS51986">
    <property type="entry name" value="GS_BETA_GRASP"/>
    <property type="match status" value="1"/>
</dbReference>
<dbReference type="Proteomes" id="UP000594262">
    <property type="component" value="Unplaced"/>
</dbReference>
<keyword evidence="15" id="KW-1185">Reference proteome</keyword>
<dbReference type="InterPro" id="IPR014746">
    <property type="entry name" value="Gln_synth/guanido_kin_cat_dom"/>
</dbReference>
<dbReference type="Gene3D" id="3.10.20.70">
    <property type="entry name" value="Glutamine synthetase, N-terminal domain"/>
    <property type="match status" value="1"/>
</dbReference>
<comment type="catalytic activity">
    <reaction evidence="8 11">
        <text>L-glutamate + NH4(+) + ATP = L-glutamine + ADP + phosphate + H(+)</text>
        <dbReference type="Rhea" id="RHEA:16169"/>
        <dbReference type="ChEBI" id="CHEBI:15378"/>
        <dbReference type="ChEBI" id="CHEBI:28938"/>
        <dbReference type="ChEBI" id="CHEBI:29985"/>
        <dbReference type="ChEBI" id="CHEBI:30616"/>
        <dbReference type="ChEBI" id="CHEBI:43474"/>
        <dbReference type="ChEBI" id="CHEBI:58359"/>
        <dbReference type="ChEBI" id="CHEBI:456216"/>
        <dbReference type="EC" id="6.3.1.2"/>
    </reaction>
</comment>
<feature type="domain" description="GS catalytic" evidence="13">
    <location>
        <begin position="114"/>
        <end position="367"/>
    </location>
</feature>
<dbReference type="GO" id="GO:0006542">
    <property type="term" value="P:glutamine biosynthetic process"/>
    <property type="evidence" value="ECO:0007669"/>
    <property type="project" value="InterPro"/>
</dbReference>
<evidence type="ECO:0000256" key="7">
    <source>
        <dbReference type="ARBA" id="ARBA00022840"/>
    </source>
</evidence>
<evidence type="ECO:0000256" key="8">
    <source>
        <dbReference type="ARBA" id="ARBA00049436"/>
    </source>
</evidence>
<dbReference type="InterPro" id="IPR050292">
    <property type="entry name" value="Glutamine_Synthetase"/>
</dbReference>
<evidence type="ECO:0000256" key="2">
    <source>
        <dbReference type="ARBA" id="ARBA00009897"/>
    </source>
</evidence>
<sequence length="367" mass="41674">MTTQHYKGLDQTKLDKYMKLPQKNAVQVLYVWIDGTGEHMRCKTKTMWNREEVELKDLPVWNFDGSSTGQAEGHNSDVYLHPVALFPDPFRGLPNKIALCETYTHDHKPTKSNKRRSCLTVMENPKVKESKPWFGLEQEYTLLDADNYPLGWPKQGYPGPQGPYYCSVGTGRVFGREVMEAHYRCCMYAGVTISGENAEVMPAQWEYQVGPCEGIEMGDHLWMARYFMERVCEDFGVIVTLDPKPIPGEWNGAGCHANFSTEAMRVDGGINEINKAIERLSKRHDWHIQQYDPSGGADNARRLTGKCETASIHEFSYGVASRNTSIRIPRQIAEDGKGYLEDRRPSSNCDPYSVTEAIVRTSVLLEE</sequence>
<dbReference type="InterPro" id="IPR027302">
    <property type="entry name" value="Gln_synth_N_conserv_site"/>
</dbReference>
<dbReference type="EnsemblMetazoa" id="CLYHEMT015563.1">
    <property type="protein sequence ID" value="CLYHEMP015563.1"/>
    <property type="gene ID" value="CLYHEMG015563"/>
</dbReference>
<evidence type="ECO:0000313" key="15">
    <source>
        <dbReference type="Proteomes" id="UP000594262"/>
    </source>
</evidence>
<dbReference type="PANTHER" id="PTHR20852:SF57">
    <property type="entry name" value="GLUTAMINE SYNTHETASE 2 CYTOPLASMIC"/>
    <property type="match status" value="1"/>
</dbReference>
<evidence type="ECO:0000256" key="11">
    <source>
        <dbReference type="RuleBase" id="RU004356"/>
    </source>
</evidence>
<keyword evidence="4" id="KW-0963">Cytoplasm</keyword>
<dbReference type="Pfam" id="PF00120">
    <property type="entry name" value="Gln-synt_C"/>
    <property type="match status" value="1"/>
</dbReference>
<evidence type="ECO:0000256" key="3">
    <source>
        <dbReference type="ARBA" id="ARBA00012937"/>
    </source>
</evidence>
<dbReference type="GeneID" id="136798642"/>
<dbReference type="InterPro" id="IPR008147">
    <property type="entry name" value="Gln_synt_N"/>
</dbReference>
<keyword evidence="7 11" id="KW-0067">ATP-binding</keyword>
<dbReference type="InterPro" id="IPR027303">
    <property type="entry name" value="Gln_synth_gly_rich_site"/>
</dbReference>
<feature type="domain" description="GS beta-grasp" evidence="12">
    <location>
        <begin position="24"/>
        <end position="107"/>
    </location>
</feature>
<dbReference type="Gene3D" id="3.30.590.10">
    <property type="entry name" value="Glutamine synthetase/guanido kinase, catalytic domain"/>
    <property type="match status" value="1"/>
</dbReference>
<dbReference type="FunFam" id="3.30.590.10:FF:000011">
    <property type="entry name" value="Glutamine synthetase"/>
    <property type="match status" value="1"/>
</dbReference>
<dbReference type="EC" id="6.3.1.2" evidence="3 11"/>
<keyword evidence="6 11" id="KW-0547">Nucleotide-binding</keyword>
<evidence type="ECO:0000259" key="13">
    <source>
        <dbReference type="PROSITE" id="PS51987"/>
    </source>
</evidence>
<evidence type="ECO:0000256" key="9">
    <source>
        <dbReference type="PROSITE-ProRule" id="PRU01330"/>
    </source>
</evidence>
<evidence type="ECO:0000256" key="1">
    <source>
        <dbReference type="ARBA" id="ARBA00004496"/>
    </source>
</evidence>
<dbReference type="AlphaFoldDB" id="A0A7M5X0D6"/>
<dbReference type="GO" id="GO:0004356">
    <property type="term" value="F:glutamine synthetase activity"/>
    <property type="evidence" value="ECO:0007669"/>
    <property type="project" value="UniProtKB-EC"/>
</dbReference>
<reference evidence="14" key="1">
    <citation type="submission" date="2021-01" db="UniProtKB">
        <authorList>
            <consortium name="EnsemblMetazoa"/>
        </authorList>
    </citation>
    <scope>IDENTIFICATION</scope>
</reference>
<organism evidence="14 15">
    <name type="scientific">Clytia hemisphaerica</name>
    <dbReference type="NCBI Taxonomy" id="252671"/>
    <lineage>
        <taxon>Eukaryota</taxon>
        <taxon>Metazoa</taxon>
        <taxon>Cnidaria</taxon>
        <taxon>Hydrozoa</taxon>
        <taxon>Hydroidolina</taxon>
        <taxon>Leptothecata</taxon>
        <taxon>Obeliida</taxon>
        <taxon>Clytiidae</taxon>
        <taxon>Clytia</taxon>
    </lineage>
</organism>
<keyword evidence="5 11" id="KW-0436">Ligase</keyword>
<dbReference type="SUPFAM" id="SSF55931">
    <property type="entry name" value="Glutamine synthetase/guanido kinase"/>
    <property type="match status" value="1"/>
</dbReference>
<protein>
    <recommendedName>
        <fullName evidence="3 11">Glutamine synthetase</fullName>
        <ecNumber evidence="3 11">6.3.1.2</ecNumber>
    </recommendedName>
</protein>
<dbReference type="PANTHER" id="PTHR20852">
    <property type="entry name" value="GLUTAMINE SYNTHETASE"/>
    <property type="match status" value="1"/>
</dbReference>
<dbReference type="GO" id="GO:0005524">
    <property type="term" value="F:ATP binding"/>
    <property type="evidence" value="ECO:0007669"/>
    <property type="project" value="UniProtKB-KW"/>
</dbReference>
<dbReference type="InterPro" id="IPR036651">
    <property type="entry name" value="Gln_synt_N_sf"/>
</dbReference>
<dbReference type="FunFam" id="3.10.20.70:FF:000004">
    <property type="entry name" value="Glutamine synthetase"/>
    <property type="match status" value="1"/>
</dbReference>